<dbReference type="InterPro" id="IPR016032">
    <property type="entry name" value="Sig_transdc_resp-reg_C-effctor"/>
</dbReference>
<dbReference type="SUPFAM" id="SSF46894">
    <property type="entry name" value="C-terminal effector domain of the bipartite response regulators"/>
    <property type="match status" value="1"/>
</dbReference>
<keyword evidence="5" id="KW-1185">Reference proteome</keyword>
<gene>
    <name evidence="4" type="ORF">ILT43_08895</name>
</gene>
<evidence type="ECO:0000313" key="5">
    <source>
        <dbReference type="Proteomes" id="UP000763641"/>
    </source>
</evidence>
<evidence type="ECO:0000259" key="3">
    <source>
        <dbReference type="PROSITE" id="PS50043"/>
    </source>
</evidence>
<dbReference type="EMBL" id="JAFEMC010000002">
    <property type="protein sequence ID" value="MBM6576490.1"/>
    <property type="molecule type" value="Genomic_DNA"/>
</dbReference>
<accession>A0ABS2D6F2</accession>
<dbReference type="Proteomes" id="UP000763641">
    <property type="component" value="Unassembled WGS sequence"/>
</dbReference>
<dbReference type="SMART" id="SM00421">
    <property type="entry name" value="HTH_LUXR"/>
    <property type="match status" value="1"/>
</dbReference>
<organism evidence="4 5">
    <name type="scientific">Sphingomonas longa</name>
    <dbReference type="NCBI Taxonomy" id="2778730"/>
    <lineage>
        <taxon>Bacteria</taxon>
        <taxon>Pseudomonadati</taxon>
        <taxon>Pseudomonadota</taxon>
        <taxon>Alphaproteobacteria</taxon>
        <taxon>Sphingomonadales</taxon>
        <taxon>Sphingomonadaceae</taxon>
        <taxon>Sphingomonas</taxon>
    </lineage>
</organism>
<feature type="region of interest" description="Disordered" evidence="1">
    <location>
        <begin position="67"/>
        <end position="91"/>
    </location>
</feature>
<feature type="transmembrane region" description="Helical" evidence="2">
    <location>
        <begin position="122"/>
        <end position="145"/>
    </location>
</feature>
<dbReference type="Gene3D" id="1.10.10.10">
    <property type="entry name" value="Winged helix-like DNA-binding domain superfamily/Winged helix DNA-binding domain"/>
    <property type="match status" value="1"/>
</dbReference>
<comment type="caution">
    <text evidence="4">The sequence shown here is derived from an EMBL/GenBank/DDBJ whole genome shotgun (WGS) entry which is preliminary data.</text>
</comment>
<evidence type="ECO:0000256" key="2">
    <source>
        <dbReference type="SAM" id="Phobius"/>
    </source>
</evidence>
<evidence type="ECO:0000313" key="4">
    <source>
        <dbReference type="EMBL" id="MBM6576490.1"/>
    </source>
</evidence>
<dbReference type="InterPro" id="IPR000792">
    <property type="entry name" value="Tscrpt_reg_LuxR_C"/>
</dbReference>
<sequence>MTDPNFDRLTPRQRDCLRGLVALKSAKRIGNDLGISESTVYGHLDSATKVLGAPDRATAALWFQAHERLGDPQNPPGQPSRVVPTAPAAAGKQASAASGSLRLPFRAKGSAHNDLSPLQRLAWIPLLALAFAVGFGMLAAGLRFVTDFIVAVLHQP</sequence>
<reference evidence="4 5" key="1">
    <citation type="submission" date="2020-12" db="EMBL/GenBank/DDBJ databases">
        <title>Sphingomonas sp.</title>
        <authorList>
            <person name="Kim M.K."/>
        </authorList>
    </citation>
    <scope>NUCLEOTIDE SEQUENCE [LARGE SCALE GENOMIC DNA]</scope>
    <source>
        <strain evidence="4 5">BT552</strain>
    </source>
</reference>
<dbReference type="RefSeq" id="WP_204198600.1">
    <property type="nucleotide sequence ID" value="NZ_JAFEMC010000002.1"/>
</dbReference>
<dbReference type="Pfam" id="PF00196">
    <property type="entry name" value="GerE"/>
    <property type="match status" value="1"/>
</dbReference>
<keyword evidence="2" id="KW-0812">Transmembrane</keyword>
<dbReference type="InterPro" id="IPR036388">
    <property type="entry name" value="WH-like_DNA-bd_sf"/>
</dbReference>
<name>A0ABS2D6F2_9SPHN</name>
<dbReference type="PROSITE" id="PS50043">
    <property type="entry name" value="HTH_LUXR_2"/>
    <property type="match status" value="1"/>
</dbReference>
<proteinExistence type="predicted"/>
<keyword evidence="2" id="KW-0472">Membrane</keyword>
<protein>
    <submittedName>
        <fullName evidence="4">Helix-turn-helix transcriptional regulator</fullName>
    </submittedName>
</protein>
<feature type="domain" description="HTH luxR-type" evidence="3">
    <location>
        <begin position="1"/>
        <end position="67"/>
    </location>
</feature>
<evidence type="ECO:0000256" key="1">
    <source>
        <dbReference type="SAM" id="MobiDB-lite"/>
    </source>
</evidence>
<dbReference type="CDD" id="cd06170">
    <property type="entry name" value="LuxR_C_like"/>
    <property type="match status" value="1"/>
</dbReference>
<keyword evidence="2" id="KW-1133">Transmembrane helix</keyword>